<name>A0ABM8YSF1_9BACI</name>
<dbReference type="Proteomes" id="UP000789833">
    <property type="component" value="Unassembled WGS sequence"/>
</dbReference>
<accession>A0ABM8YSF1</accession>
<protein>
    <submittedName>
        <fullName evidence="1">Uncharacterized protein</fullName>
    </submittedName>
</protein>
<keyword evidence="2" id="KW-1185">Reference proteome</keyword>
<dbReference type="EMBL" id="CAKJTJ010000030">
    <property type="protein sequence ID" value="CAG9622926.1"/>
    <property type="molecule type" value="Genomic_DNA"/>
</dbReference>
<proteinExistence type="predicted"/>
<dbReference type="RefSeq" id="WP_230503896.1">
    <property type="nucleotide sequence ID" value="NZ_CAKJTJ010000030.1"/>
</dbReference>
<sequence length="55" mass="6140">MMFLYLATIGFAILLFLLMGVFLYNVSCGLNQKDAIEIDPLPPESTEEESNVIKS</sequence>
<comment type="caution">
    <text evidence="1">The sequence shown here is derived from an EMBL/GenBank/DDBJ whole genome shotgun (WGS) entry which is preliminary data.</text>
</comment>
<reference evidence="1 2" key="1">
    <citation type="submission" date="2021-10" db="EMBL/GenBank/DDBJ databases">
        <authorList>
            <person name="Criscuolo A."/>
        </authorList>
    </citation>
    <scope>NUCLEOTIDE SEQUENCE [LARGE SCALE GENOMIC DNA]</scope>
    <source>
        <strain evidence="2">CIP 111883</strain>
    </source>
</reference>
<gene>
    <name evidence="1" type="ORF">BACCIP111883_03721</name>
</gene>
<evidence type="ECO:0000313" key="2">
    <source>
        <dbReference type="Proteomes" id="UP000789833"/>
    </source>
</evidence>
<organism evidence="1 2">
    <name type="scientific">Sutcliffiella rhizosphaerae</name>
    <dbReference type="NCBI Taxonomy" id="2880967"/>
    <lineage>
        <taxon>Bacteria</taxon>
        <taxon>Bacillati</taxon>
        <taxon>Bacillota</taxon>
        <taxon>Bacilli</taxon>
        <taxon>Bacillales</taxon>
        <taxon>Bacillaceae</taxon>
        <taxon>Sutcliffiella</taxon>
    </lineage>
</organism>
<evidence type="ECO:0000313" key="1">
    <source>
        <dbReference type="EMBL" id="CAG9622926.1"/>
    </source>
</evidence>